<protein>
    <submittedName>
        <fullName evidence="1">Uncharacterized protein</fullName>
    </submittedName>
</protein>
<evidence type="ECO:0000313" key="1">
    <source>
        <dbReference type="EMBL" id="KRZ47660.1"/>
    </source>
</evidence>
<sequence length="66" mass="7310">MHLNLAVSREADSAKWALVEGKNTVCFTTNDYKTDERQIPGAAVCFENSDVYNAFSLAAFNIHPCN</sequence>
<keyword evidence="2" id="KW-1185">Reference proteome</keyword>
<comment type="caution">
    <text evidence="1">The sequence shown here is derived from an EMBL/GenBank/DDBJ whole genome shotgun (WGS) entry which is preliminary data.</text>
</comment>
<reference evidence="1 2" key="1">
    <citation type="submission" date="2015-05" db="EMBL/GenBank/DDBJ databases">
        <title>Evolution of Trichinella species and genotypes.</title>
        <authorList>
            <person name="Korhonen P.K."/>
            <person name="Edoardo P."/>
            <person name="Giuseppe L.R."/>
            <person name="Gasser R.B."/>
        </authorList>
    </citation>
    <scope>NUCLEOTIDE SEQUENCE [LARGE SCALE GENOMIC DNA]</scope>
    <source>
        <strain evidence="1">ISS10</strain>
    </source>
</reference>
<name>A0A0V1KKY8_9BILA</name>
<proteinExistence type="predicted"/>
<evidence type="ECO:0000313" key="2">
    <source>
        <dbReference type="Proteomes" id="UP000054721"/>
    </source>
</evidence>
<dbReference type="EMBL" id="JYDW01000626">
    <property type="protein sequence ID" value="KRZ47660.1"/>
    <property type="molecule type" value="Genomic_DNA"/>
</dbReference>
<gene>
    <name evidence="1" type="ORF">T02_12754</name>
</gene>
<dbReference type="Proteomes" id="UP000054721">
    <property type="component" value="Unassembled WGS sequence"/>
</dbReference>
<dbReference type="AlphaFoldDB" id="A0A0V1KKY8"/>
<organism evidence="1 2">
    <name type="scientific">Trichinella nativa</name>
    <dbReference type="NCBI Taxonomy" id="6335"/>
    <lineage>
        <taxon>Eukaryota</taxon>
        <taxon>Metazoa</taxon>
        <taxon>Ecdysozoa</taxon>
        <taxon>Nematoda</taxon>
        <taxon>Enoplea</taxon>
        <taxon>Dorylaimia</taxon>
        <taxon>Trichinellida</taxon>
        <taxon>Trichinellidae</taxon>
        <taxon>Trichinella</taxon>
    </lineage>
</organism>
<accession>A0A0V1KKY8</accession>
<dbReference type="OrthoDB" id="5927295at2759"/>